<dbReference type="AlphaFoldDB" id="A0A7U3YMU7"/>
<gene>
    <name evidence="1" type="ordered locus">Despr_2145</name>
</gene>
<dbReference type="EC" id="2.1.1.79" evidence="1"/>
<keyword evidence="1" id="KW-0808">Transferase</keyword>
<dbReference type="KEGG" id="dpr:Despr_2145"/>
<dbReference type="InterPro" id="IPR010775">
    <property type="entry name" value="DUF1365"/>
</dbReference>
<accession>A0A7U3YMU7</accession>
<dbReference type="EMBL" id="CP002364">
    <property type="protein sequence ID" value="ADW18290.1"/>
    <property type="molecule type" value="Genomic_DNA"/>
</dbReference>
<dbReference type="GO" id="GO:0032259">
    <property type="term" value="P:methylation"/>
    <property type="evidence" value="ECO:0007669"/>
    <property type="project" value="UniProtKB-KW"/>
</dbReference>
<sequence>MNSTLYTGQLRHARTHAVEHSFAYLLHLYALDLDELDRLEQQSSWFGHNRPRPLALFDRDYLYPGESPLVDKVRRALRDNGMDQIPGRIVLVTALRQFLYVFNPVNFFYCYDATNRLFAVLAQVNNTFGETHLYLLTPEEDGQSFQADKAFHVSPFFPRRGRYQFRLSEPGDSLSLEISYFLDDQLALRASFTGTASPLTSQIMARTVLLHPLRAGMTFPRILWQAARLYLQKRLPVFAKPDPCSPLTIRPVPPSLLERLGKRVMTRFFAQLDHGQMTLTTPDGQQHVFGTLEGTPQVAMTVHRHRFFQRAMLAADIGFGESYVEGDWDSPDLAALLTLLCLREEAVNDRRLWPALAGRAVNFLLHLRRDNTPAGSRRNISAHYDLGNELYALFLDPTMCYSSGLFVDEHDSLEQAQHHKIRRVLELAGIGPDDRVLEIGCGWGGFALEAVRATGCHLLAITVSREQYDWVSRRVREEGLDDRIEVQLTDYRHVQGQFSAIVSIEMIEAVGHRHLPRYFAELDRLLLPGGRVVLQAITMPDQKYRSYRLGSDWIRKHIFPGGHLPSLGALVEAMARTTRFNITSLEDIGLHYVRTLELWREALRAQRQRVLDLGFDERFLRQWEYYFSYCEAGFRTRLVRNYHLVLSRMGEAAPEPGSR</sequence>
<organism evidence="1 2">
    <name type="scientific">Desulfobulbus propionicus (strain ATCC 33891 / DSM 2032 / VKM B-1956 / 1pr3)</name>
    <dbReference type="NCBI Taxonomy" id="577650"/>
    <lineage>
        <taxon>Bacteria</taxon>
        <taxon>Pseudomonadati</taxon>
        <taxon>Thermodesulfobacteriota</taxon>
        <taxon>Desulfobulbia</taxon>
        <taxon>Desulfobulbales</taxon>
        <taxon>Desulfobulbaceae</taxon>
        <taxon>Desulfobulbus</taxon>
    </lineage>
</organism>
<dbReference type="RefSeq" id="WP_015724829.1">
    <property type="nucleotide sequence ID" value="NC_014972.1"/>
</dbReference>
<evidence type="ECO:0000313" key="1">
    <source>
        <dbReference type="EMBL" id="ADW18290.1"/>
    </source>
</evidence>
<name>A0A7U3YMU7_DESPD</name>
<reference evidence="1 2" key="1">
    <citation type="journal article" date="2011" name="Stand. Genomic Sci.">
        <title>Complete genome sequence of Desulfobulbus propionicus type strain (1pr3).</title>
        <authorList>
            <person name="Pagani I."/>
            <person name="Lapidus A."/>
            <person name="Nolan M."/>
            <person name="Lucas S."/>
            <person name="Hammon N."/>
            <person name="Deshpande S."/>
            <person name="Cheng J.F."/>
            <person name="Chertkov O."/>
            <person name="Davenport K."/>
            <person name="Tapia R."/>
            <person name="Han C."/>
            <person name="Goodwin L."/>
            <person name="Pitluck S."/>
            <person name="Liolios K."/>
            <person name="Mavromatis K."/>
            <person name="Ivanova N."/>
            <person name="Mikhailova N."/>
            <person name="Pati A."/>
            <person name="Chen A."/>
            <person name="Palaniappan K."/>
            <person name="Land M."/>
            <person name="Hauser L."/>
            <person name="Chang Y.J."/>
            <person name="Jeffries C.D."/>
            <person name="Detter J.C."/>
            <person name="Brambilla E."/>
            <person name="Kannan K.P."/>
            <person name="Djao O.D."/>
            <person name="Rohde M."/>
            <person name="Pukall R."/>
            <person name="Spring S."/>
            <person name="Goker M."/>
            <person name="Sikorski J."/>
            <person name="Woyke T."/>
            <person name="Bristow J."/>
            <person name="Eisen J.A."/>
            <person name="Markowitz V."/>
            <person name="Hugenholtz P."/>
            <person name="Kyrpides N.C."/>
            <person name="Klenk H.P."/>
        </authorList>
    </citation>
    <scope>NUCLEOTIDE SEQUENCE [LARGE SCALE GENOMIC DNA]</scope>
    <source>
        <strain evidence="2">ATCC 33891 / DSM 2032 / 1pr3</strain>
    </source>
</reference>
<dbReference type="PANTHER" id="PTHR43667">
    <property type="entry name" value="CYCLOPROPANE-FATTY-ACYL-PHOSPHOLIPID SYNTHASE"/>
    <property type="match status" value="1"/>
</dbReference>
<dbReference type="CDD" id="cd02440">
    <property type="entry name" value="AdoMet_MTases"/>
    <property type="match status" value="1"/>
</dbReference>
<dbReference type="Gene3D" id="3.40.50.150">
    <property type="entry name" value="Vaccinia Virus protein VP39"/>
    <property type="match status" value="1"/>
</dbReference>
<protein>
    <submittedName>
        <fullName evidence="1">Cyclopropane-fatty-acyl-phospholipid synthase</fullName>
        <ecNumber evidence="1">2.1.1.79</ecNumber>
    </submittedName>
</protein>
<dbReference type="InterPro" id="IPR029063">
    <property type="entry name" value="SAM-dependent_MTases_sf"/>
</dbReference>
<keyword evidence="1" id="KW-0489">Methyltransferase</keyword>
<dbReference type="Proteomes" id="UP000006365">
    <property type="component" value="Chromosome"/>
</dbReference>
<dbReference type="GO" id="GO:0008825">
    <property type="term" value="F:cyclopropane-fatty-acyl-phospholipid synthase activity"/>
    <property type="evidence" value="ECO:0007669"/>
    <property type="project" value="UniProtKB-EC"/>
</dbReference>
<dbReference type="PANTHER" id="PTHR43667:SF2">
    <property type="entry name" value="FATTY ACID C-METHYL TRANSFERASE"/>
    <property type="match status" value="1"/>
</dbReference>
<proteinExistence type="predicted"/>
<dbReference type="Pfam" id="PF02353">
    <property type="entry name" value="CMAS"/>
    <property type="match status" value="1"/>
</dbReference>
<dbReference type="InterPro" id="IPR050723">
    <property type="entry name" value="CFA/CMAS"/>
</dbReference>
<dbReference type="Pfam" id="PF07103">
    <property type="entry name" value="DUF1365"/>
    <property type="match status" value="1"/>
</dbReference>
<keyword evidence="2" id="KW-1185">Reference proteome</keyword>
<evidence type="ECO:0000313" key="2">
    <source>
        <dbReference type="Proteomes" id="UP000006365"/>
    </source>
</evidence>
<dbReference type="SUPFAM" id="SSF53335">
    <property type="entry name" value="S-adenosyl-L-methionine-dependent methyltransferases"/>
    <property type="match status" value="1"/>
</dbReference>